<name>A0A061S649_9CHLO</name>
<dbReference type="AlphaFoldDB" id="A0A061S649"/>
<accession>A0A061S649</accession>
<evidence type="ECO:0000256" key="1">
    <source>
        <dbReference type="SAM" id="MobiDB-lite"/>
    </source>
</evidence>
<feature type="non-terminal residue" evidence="2">
    <location>
        <position position="1"/>
    </location>
</feature>
<dbReference type="EMBL" id="GBEZ01006930">
    <property type="protein sequence ID" value="JAC78494.1"/>
    <property type="molecule type" value="Transcribed_RNA"/>
</dbReference>
<organism evidence="2">
    <name type="scientific">Tetraselmis sp. GSL018</name>
    <dbReference type="NCBI Taxonomy" id="582737"/>
    <lineage>
        <taxon>Eukaryota</taxon>
        <taxon>Viridiplantae</taxon>
        <taxon>Chlorophyta</taxon>
        <taxon>core chlorophytes</taxon>
        <taxon>Chlorodendrophyceae</taxon>
        <taxon>Chlorodendrales</taxon>
        <taxon>Chlorodendraceae</taxon>
        <taxon>Tetraselmis</taxon>
    </lineage>
</organism>
<feature type="non-terminal residue" evidence="2">
    <location>
        <position position="79"/>
    </location>
</feature>
<feature type="compositionally biased region" description="Polar residues" evidence="1">
    <location>
        <begin position="59"/>
        <end position="70"/>
    </location>
</feature>
<sequence length="79" mass="8526">SLSLSLSLSFLSFSPPPLPPDPYLRHRCPSSHPLFSFPPPSSHLFPPFSPLLPCGSSSRHTNPCIQSSTVLFPPPPPPP</sequence>
<proteinExistence type="predicted"/>
<gene>
    <name evidence="2" type="ORF">TSPGSL018_14974</name>
</gene>
<reference evidence="2" key="1">
    <citation type="submission" date="2014-05" db="EMBL/GenBank/DDBJ databases">
        <title>The transcriptome of the halophilic microalga Tetraselmis sp. GSL018 isolated from the Great Salt Lake, Utah.</title>
        <authorList>
            <person name="Jinkerson R.E."/>
            <person name="D'Adamo S."/>
            <person name="Posewitz M.C."/>
        </authorList>
    </citation>
    <scope>NUCLEOTIDE SEQUENCE</scope>
    <source>
        <strain evidence="2">GSL018</strain>
    </source>
</reference>
<feature type="region of interest" description="Disordered" evidence="1">
    <location>
        <begin position="58"/>
        <end position="79"/>
    </location>
</feature>
<protein>
    <submittedName>
        <fullName evidence="2">Uncharacterized protein</fullName>
    </submittedName>
</protein>
<evidence type="ECO:0000313" key="2">
    <source>
        <dbReference type="EMBL" id="JAC78494.1"/>
    </source>
</evidence>